<proteinExistence type="predicted"/>
<organism evidence="1 2">
    <name type="scientific">Smallanthus sonchifolius</name>
    <dbReference type="NCBI Taxonomy" id="185202"/>
    <lineage>
        <taxon>Eukaryota</taxon>
        <taxon>Viridiplantae</taxon>
        <taxon>Streptophyta</taxon>
        <taxon>Embryophyta</taxon>
        <taxon>Tracheophyta</taxon>
        <taxon>Spermatophyta</taxon>
        <taxon>Magnoliopsida</taxon>
        <taxon>eudicotyledons</taxon>
        <taxon>Gunneridae</taxon>
        <taxon>Pentapetalae</taxon>
        <taxon>asterids</taxon>
        <taxon>campanulids</taxon>
        <taxon>Asterales</taxon>
        <taxon>Asteraceae</taxon>
        <taxon>Asteroideae</taxon>
        <taxon>Heliantheae alliance</taxon>
        <taxon>Millerieae</taxon>
        <taxon>Smallanthus</taxon>
    </lineage>
</organism>
<evidence type="ECO:0000313" key="2">
    <source>
        <dbReference type="Proteomes" id="UP001056120"/>
    </source>
</evidence>
<evidence type="ECO:0000313" key="1">
    <source>
        <dbReference type="EMBL" id="KAI3675436.1"/>
    </source>
</evidence>
<reference evidence="2" key="1">
    <citation type="journal article" date="2022" name="Mol. Ecol. Resour.">
        <title>The genomes of chicory, endive, great burdock and yacon provide insights into Asteraceae palaeo-polyploidization history and plant inulin production.</title>
        <authorList>
            <person name="Fan W."/>
            <person name="Wang S."/>
            <person name="Wang H."/>
            <person name="Wang A."/>
            <person name="Jiang F."/>
            <person name="Liu H."/>
            <person name="Zhao H."/>
            <person name="Xu D."/>
            <person name="Zhang Y."/>
        </authorList>
    </citation>
    <scope>NUCLEOTIDE SEQUENCE [LARGE SCALE GENOMIC DNA]</scope>
    <source>
        <strain evidence="2">cv. Yunnan</strain>
    </source>
</reference>
<comment type="caution">
    <text evidence="1">The sequence shown here is derived from an EMBL/GenBank/DDBJ whole genome shotgun (WGS) entry which is preliminary data.</text>
</comment>
<keyword evidence="2" id="KW-1185">Reference proteome</keyword>
<sequence length="368" mass="41450">MAKINLISGFLVLLYASIICTHATDTISVNQIVRYNETIISPLETFELGFFCPGNSTNHYVGIWYKKISTRTVLWVANRNTPLTDTFSELTLTLQGVLVLWNTTTGNVVWSSTNSSTNSVKNLIAQLLDTDNFIIYNEGDVINQENPIWQSFDFLTYTLLPGMKHGKDLVTGIERHLTSWKSADDPASGEFSDWIDTNGYPQLIIRQGREIMFRGGPWNGLSFTGTPNLKKNRFYNITFVINQREIYFQYNVTDASVLSRLVLQPSGRSEGLLWVDSKQEWSVYTAPQIDCCGQYAVCGPYGICNINSSPICSCLKGFEPTSPEPWKNTDWSQGCRHTIPLDCNPEEGFKKYSNLKLPDTQGLGLTRP</sequence>
<gene>
    <name evidence="1" type="ORF">L1987_85026</name>
</gene>
<name>A0ACB8XVL0_9ASTR</name>
<reference evidence="1 2" key="2">
    <citation type="journal article" date="2022" name="Mol. Ecol. Resour.">
        <title>The genomes of chicory, endive, great burdock and yacon provide insights into Asteraceae paleo-polyploidization history and plant inulin production.</title>
        <authorList>
            <person name="Fan W."/>
            <person name="Wang S."/>
            <person name="Wang H."/>
            <person name="Wang A."/>
            <person name="Jiang F."/>
            <person name="Liu H."/>
            <person name="Zhao H."/>
            <person name="Xu D."/>
            <person name="Zhang Y."/>
        </authorList>
    </citation>
    <scope>NUCLEOTIDE SEQUENCE [LARGE SCALE GENOMIC DNA]</scope>
    <source>
        <strain evidence="2">cv. Yunnan</strain>
        <tissue evidence="1">Leaves</tissue>
    </source>
</reference>
<accession>A0ACB8XVL0</accession>
<dbReference type="Proteomes" id="UP001056120">
    <property type="component" value="Linkage Group LG29"/>
</dbReference>
<dbReference type="EMBL" id="CM042046">
    <property type="protein sequence ID" value="KAI3675436.1"/>
    <property type="molecule type" value="Genomic_DNA"/>
</dbReference>
<protein>
    <submittedName>
        <fullName evidence="1">Uncharacterized protein</fullName>
    </submittedName>
</protein>